<feature type="compositionally biased region" description="Polar residues" evidence="1">
    <location>
        <begin position="605"/>
        <end position="629"/>
    </location>
</feature>
<comment type="caution">
    <text evidence="2">The sequence shown here is derived from an EMBL/GenBank/DDBJ whole genome shotgun (WGS) entry which is preliminary data.</text>
</comment>
<accession>A0A699IXI9</accession>
<feature type="region of interest" description="Disordered" evidence="1">
    <location>
        <begin position="572"/>
        <end position="629"/>
    </location>
</feature>
<feature type="compositionally biased region" description="Polar residues" evidence="1">
    <location>
        <begin position="232"/>
        <end position="242"/>
    </location>
</feature>
<dbReference type="EMBL" id="BKCJ010345931">
    <property type="protein sequence ID" value="GEZ94611.1"/>
    <property type="molecule type" value="Genomic_DNA"/>
</dbReference>
<name>A0A699IXI9_TANCI</name>
<feature type="region of interest" description="Disordered" evidence="1">
    <location>
        <begin position="216"/>
        <end position="380"/>
    </location>
</feature>
<evidence type="ECO:0000313" key="2">
    <source>
        <dbReference type="EMBL" id="GEZ94611.1"/>
    </source>
</evidence>
<sequence length="629" mass="70108">MATTIEQQVALDEALVPSAQRLRIGQSNFQLPSDIQSKESTLQVVYDVLRRSPFFKAFLVTIDVPEIYMQEFWATAKVHQHSIRFKMDTRKHIVDLEAFREMLHISPRVPGQSFAELPFEEEILEFLRFLGHISDYLKRKFYGGYITEETSTMPFSVGKICVLSGTQESKEKQRDVVSRHQNTQQYGAILPIKLTTEDIRNTKAYKEYYACATGEAAPKPKASTRRKRGGSASFTTHPTLISTPTPLAAPRLTAAAKGKQPARATSSTEPRDEGTGSKPGVPNVPSDDSDKEISWNSSDDEDVDAQEIAKIDEPKDTESGGDDEETKSDGDSEEEKTTKKEDESFDPIPRTPEESEDDGNGEEDQGLRISEEERMHEEEEAYELYRDVDINQGGLQVSQDIEDSHVTLTPTNSDGQQKSSSTSSFVTNLLNMIIDPGMESIFTTGSSFVTPIPLPKFTMTPSIITTTTTTSQPPIPPTLIPSDVLQTLLTFASVFRFEDRVKSLEVNFSKFMRTNQSTEAVSNIPGLVHQYMHQEMMEARSDEQRNLYKALVEAYDADKTILDSNGESAILKRRREDDDDQEGPSAGLDWGSKRRREGGEYAPASTPSEPATRSAGRSTTGTQSRQMSA</sequence>
<feature type="compositionally biased region" description="Low complexity" evidence="1">
    <location>
        <begin position="243"/>
        <end position="256"/>
    </location>
</feature>
<organism evidence="2">
    <name type="scientific">Tanacetum cinerariifolium</name>
    <name type="common">Dalmatian daisy</name>
    <name type="synonym">Chrysanthemum cinerariifolium</name>
    <dbReference type="NCBI Taxonomy" id="118510"/>
    <lineage>
        <taxon>Eukaryota</taxon>
        <taxon>Viridiplantae</taxon>
        <taxon>Streptophyta</taxon>
        <taxon>Embryophyta</taxon>
        <taxon>Tracheophyta</taxon>
        <taxon>Spermatophyta</taxon>
        <taxon>Magnoliopsida</taxon>
        <taxon>eudicotyledons</taxon>
        <taxon>Gunneridae</taxon>
        <taxon>Pentapetalae</taxon>
        <taxon>asterids</taxon>
        <taxon>campanulids</taxon>
        <taxon>Asterales</taxon>
        <taxon>Asteraceae</taxon>
        <taxon>Asteroideae</taxon>
        <taxon>Anthemideae</taxon>
        <taxon>Anthemidinae</taxon>
        <taxon>Tanacetum</taxon>
    </lineage>
</organism>
<reference evidence="2" key="1">
    <citation type="journal article" date="2019" name="Sci. Rep.">
        <title>Draft genome of Tanacetum cinerariifolium, the natural source of mosquito coil.</title>
        <authorList>
            <person name="Yamashiro T."/>
            <person name="Shiraishi A."/>
            <person name="Satake H."/>
            <person name="Nakayama K."/>
        </authorList>
    </citation>
    <scope>NUCLEOTIDE SEQUENCE</scope>
</reference>
<evidence type="ECO:0000256" key="1">
    <source>
        <dbReference type="SAM" id="MobiDB-lite"/>
    </source>
</evidence>
<proteinExistence type="predicted"/>
<feature type="compositionally biased region" description="Acidic residues" evidence="1">
    <location>
        <begin position="354"/>
        <end position="364"/>
    </location>
</feature>
<feature type="compositionally biased region" description="Basic and acidic residues" evidence="1">
    <location>
        <begin position="365"/>
        <end position="380"/>
    </location>
</feature>
<feature type="compositionally biased region" description="Basic and acidic residues" evidence="1">
    <location>
        <begin position="307"/>
        <end position="318"/>
    </location>
</feature>
<protein>
    <submittedName>
        <fullName evidence="2">Uncharacterized protein</fullName>
    </submittedName>
</protein>
<gene>
    <name evidence="2" type="ORF">Tci_566584</name>
</gene>
<feature type="non-terminal residue" evidence="2">
    <location>
        <position position="629"/>
    </location>
</feature>
<dbReference type="AlphaFoldDB" id="A0A699IXI9"/>
<feature type="compositionally biased region" description="Basic and acidic residues" evidence="1">
    <location>
        <begin position="327"/>
        <end position="342"/>
    </location>
</feature>